<evidence type="ECO:0000313" key="2">
    <source>
        <dbReference type="EMBL" id="OJA07970.1"/>
    </source>
</evidence>
<reference evidence="2 3" key="1">
    <citation type="submission" date="2016-03" db="EMBL/GenBank/DDBJ databases">
        <title>Comparative genomics of the ectomycorrhizal sister species Rhizopogon vinicolor and Rhizopogon vesiculosus (Basidiomycota: Boletales) reveals a divergence of the mating type B locus.</title>
        <authorList>
            <person name="Mujic A.B."/>
            <person name="Kuo A."/>
            <person name="Tritt A."/>
            <person name="Lipzen A."/>
            <person name="Chen C."/>
            <person name="Johnson J."/>
            <person name="Sharma A."/>
            <person name="Barry K."/>
            <person name="Grigoriev I.V."/>
            <person name="Spatafora J.W."/>
        </authorList>
    </citation>
    <scope>NUCLEOTIDE SEQUENCE [LARGE SCALE GENOMIC DNA]</scope>
    <source>
        <strain evidence="2 3">AM-OR11-056</strain>
    </source>
</reference>
<organism evidence="2 3">
    <name type="scientific">Rhizopogon vesiculosus</name>
    <dbReference type="NCBI Taxonomy" id="180088"/>
    <lineage>
        <taxon>Eukaryota</taxon>
        <taxon>Fungi</taxon>
        <taxon>Dikarya</taxon>
        <taxon>Basidiomycota</taxon>
        <taxon>Agaricomycotina</taxon>
        <taxon>Agaricomycetes</taxon>
        <taxon>Agaricomycetidae</taxon>
        <taxon>Boletales</taxon>
        <taxon>Suillineae</taxon>
        <taxon>Rhizopogonaceae</taxon>
        <taxon>Rhizopogon</taxon>
    </lineage>
</organism>
<dbReference type="InterPro" id="IPR001680">
    <property type="entry name" value="WD40_rpt"/>
</dbReference>
<protein>
    <submittedName>
        <fullName evidence="2">Uncharacterized protein</fullName>
    </submittedName>
</protein>
<gene>
    <name evidence="2" type="ORF">AZE42_10416</name>
</gene>
<comment type="caution">
    <text evidence="2">The sequence shown here is derived from an EMBL/GenBank/DDBJ whole genome shotgun (WGS) entry which is preliminary data.</text>
</comment>
<dbReference type="InterPro" id="IPR036322">
    <property type="entry name" value="WD40_repeat_dom_sf"/>
</dbReference>
<keyword evidence="1" id="KW-0853">WD repeat</keyword>
<dbReference type="Gene3D" id="2.130.10.10">
    <property type="entry name" value="YVTN repeat-like/Quinoprotein amine dehydrogenase"/>
    <property type="match status" value="1"/>
</dbReference>
<feature type="repeat" description="WD" evidence="1">
    <location>
        <begin position="5"/>
        <end position="46"/>
    </location>
</feature>
<dbReference type="Proteomes" id="UP000183567">
    <property type="component" value="Unassembled WGS sequence"/>
</dbReference>
<dbReference type="PROSITE" id="PS50082">
    <property type="entry name" value="WD_REPEATS_2"/>
    <property type="match status" value="1"/>
</dbReference>
<dbReference type="SUPFAM" id="SSF50978">
    <property type="entry name" value="WD40 repeat-like"/>
    <property type="match status" value="1"/>
</dbReference>
<dbReference type="OrthoDB" id="2615105at2759"/>
<name>A0A1J8QEY0_9AGAM</name>
<keyword evidence="3" id="KW-1185">Reference proteome</keyword>
<dbReference type="PROSITE" id="PS50294">
    <property type="entry name" value="WD_REPEATS_REGION"/>
    <property type="match status" value="1"/>
</dbReference>
<sequence length="64" mass="7274">MTLEGSVHVESTSSISYFPDGKKMVSGASDKTVREWDLQTEQPSIFDNSRFRLRQCSPLLVQPR</sequence>
<evidence type="ECO:0000256" key="1">
    <source>
        <dbReference type="PROSITE-ProRule" id="PRU00221"/>
    </source>
</evidence>
<proteinExistence type="predicted"/>
<accession>A0A1J8QEY0</accession>
<dbReference type="AlphaFoldDB" id="A0A1J8QEY0"/>
<dbReference type="InterPro" id="IPR015943">
    <property type="entry name" value="WD40/YVTN_repeat-like_dom_sf"/>
</dbReference>
<evidence type="ECO:0000313" key="3">
    <source>
        <dbReference type="Proteomes" id="UP000183567"/>
    </source>
</evidence>
<dbReference type="EMBL" id="LVVM01006486">
    <property type="protein sequence ID" value="OJA07970.1"/>
    <property type="molecule type" value="Genomic_DNA"/>
</dbReference>